<name>A0A017SBF3_ASPRC</name>
<organism evidence="2 3">
    <name type="scientific">Aspergillus ruber (strain CBS 135680)</name>
    <dbReference type="NCBI Taxonomy" id="1388766"/>
    <lineage>
        <taxon>Eukaryota</taxon>
        <taxon>Fungi</taxon>
        <taxon>Dikarya</taxon>
        <taxon>Ascomycota</taxon>
        <taxon>Pezizomycotina</taxon>
        <taxon>Eurotiomycetes</taxon>
        <taxon>Eurotiomycetidae</taxon>
        <taxon>Eurotiales</taxon>
        <taxon>Aspergillaceae</taxon>
        <taxon>Aspergillus</taxon>
        <taxon>Aspergillus subgen. Aspergillus</taxon>
    </lineage>
</organism>
<protein>
    <submittedName>
        <fullName evidence="2">Uncharacterized protein</fullName>
    </submittedName>
</protein>
<keyword evidence="1" id="KW-0812">Transmembrane</keyword>
<dbReference type="GeneID" id="63699585"/>
<dbReference type="OrthoDB" id="2364732at2759"/>
<dbReference type="HOGENOM" id="CLU_1849829_0_0_1"/>
<accession>A0A017SBF3</accession>
<feature type="non-terminal residue" evidence="2">
    <location>
        <position position="1"/>
    </location>
</feature>
<sequence>TVSELAAILDEVNIVHVHGTPASGKTYLSELLRDHYCKEGRKAFLITEWEKLNPKNPWGSLIKLDPFWVLTSNTVILVDEAQMTYNDAVLWNTILKKKSRLFLVIIFDYVFFALIAVQKQAQIKHSSLQSGFLTNNASH</sequence>
<dbReference type="AlphaFoldDB" id="A0A017SBF3"/>
<keyword evidence="1" id="KW-1133">Transmembrane helix</keyword>
<reference evidence="3" key="1">
    <citation type="journal article" date="2014" name="Nat. Commun.">
        <title>Genomic adaptations of the halophilic Dead Sea filamentous fungus Eurotium rubrum.</title>
        <authorList>
            <person name="Kis-Papo T."/>
            <person name="Weig A.R."/>
            <person name="Riley R."/>
            <person name="Persoh D."/>
            <person name="Salamov A."/>
            <person name="Sun H."/>
            <person name="Lipzen A."/>
            <person name="Wasser S.P."/>
            <person name="Rambold G."/>
            <person name="Grigoriev I.V."/>
            <person name="Nevo E."/>
        </authorList>
    </citation>
    <scope>NUCLEOTIDE SEQUENCE [LARGE SCALE GENOMIC DNA]</scope>
    <source>
        <strain evidence="3">CBS 135680</strain>
    </source>
</reference>
<evidence type="ECO:0000313" key="2">
    <source>
        <dbReference type="EMBL" id="EYE94373.1"/>
    </source>
</evidence>
<evidence type="ECO:0000256" key="1">
    <source>
        <dbReference type="SAM" id="Phobius"/>
    </source>
</evidence>
<evidence type="ECO:0000313" key="3">
    <source>
        <dbReference type="Proteomes" id="UP000019804"/>
    </source>
</evidence>
<dbReference type="Proteomes" id="UP000019804">
    <property type="component" value="Unassembled WGS sequence"/>
</dbReference>
<dbReference type="RefSeq" id="XP_040638061.1">
    <property type="nucleotide sequence ID" value="XM_040784461.1"/>
</dbReference>
<dbReference type="STRING" id="1388766.A0A017SBF3"/>
<keyword evidence="1" id="KW-0472">Membrane</keyword>
<dbReference type="EMBL" id="KK088426">
    <property type="protein sequence ID" value="EYE94373.1"/>
    <property type="molecule type" value="Genomic_DNA"/>
</dbReference>
<proteinExistence type="predicted"/>
<gene>
    <name evidence="2" type="ORF">EURHEDRAFT_457856</name>
</gene>
<feature type="transmembrane region" description="Helical" evidence="1">
    <location>
        <begin position="101"/>
        <end position="117"/>
    </location>
</feature>
<keyword evidence="3" id="KW-1185">Reference proteome</keyword>
<dbReference type="InterPro" id="IPR027417">
    <property type="entry name" value="P-loop_NTPase"/>
</dbReference>
<dbReference type="SUPFAM" id="SSF52540">
    <property type="entry name" value="P-loop containing nucleoside triphosphate hydrolases"/>
    <property type="match status" value="1"/>
</dbReference>